<proteinExistence type="predicted"/>
<evidence type="ECO:0000313" key="6">
    <source>
        <dbReference type="Proteomes" id="UP001157134"/>
    </source>
</evidence>
<dbReference type="InterPro" id="IPR020449">
    <property type="entry name" value="Tscrpt_reg_AraC-type_HTH"/>
</dbReference>
<evidence type="ECO:0000256" key="3">
    <source>
        <dbReference type="ARBA" id="ARBA00023163"/>
    </source>
</evidence>
<organism evidence="5 6">
    <name type="scientific">Thalassotalea loyana</name>
    <dbReference type="NCBI Taxonomy" id="280483"/>
    <lineage>
        <taxon>Bacteria</taxon>
        <taxon>Pseudomonadati</taxon>
        <taxon>Pseudomonadota</taxon>
        <taxon>Gammaproteobacteria</taxon>
        <taxon>Alteromonadales</taxon>
        <taxon>Colwelliaceae</taxon>
        <taxon>Thalassotalea</taxon>
    </lineage>
</organism>
<keyword evidence="2" id="KW-0238">DNA-binding</keyword>
<accession>A0ABQ6HDH5</accession>
<evidence type="ECO:0000256" key="2">
    <source>
        <dbReference type="ARBA" id="ARBA00023125"/>
    </source>
</evidence>
<dbReference type="Pfam" id="PF12833">
    <property type="entry name" value="HTH_18"/>
    <property type="match status" value="1"/>
</dbReference>
<name>A0ABQ6HDH5_9GAMM</name>
<sequence length="337" mass="38890">MIPVTRALDAWEIELNDVLKECDVKPDDFKDQESRLSAEKTALLIDYCNRRKGRKDFSIAIAKAFHPGMFHALGYAMMSSDTLKDAFSRIARYKRVVSNTCTLNVETIGSHVHFVMDVKCYEDSMRPVLTRDCILSFLGTITQFTRESLKTDYSPIKVHLNWPKPHYDTSFLNEYFNCEIIFDSDEISLVFDEETLNKHLAGGNPLLTQSHEKLLDDYLSRLDKSDVEQLVKNCIHEMLPLGTPSQTEIASQLGMSLRNLQRRLQERKTNFRDILENTRKKLALEYILQSHLSYSEIGYLVGFSNIGNFNRAFKRWTGVTPGAYRKQQQSFVMESTK</sequence>
<gene>
    <name evidence="5" type="primary">adiY_1</name>
    <name evidence="5" type="ORF">tloyanaT_23790</name>
</gene>
<dbReference type="InterPro" id="IPR018060">
    <property type="entry name" value="HTH_AraC"/>
</dbReference>
<dbReference type="InterPro" id="IPR032687">
    <property type="entry name" value="AraC-type_N"/>
</dbReference>
<protein>
    <submittedName>
        <fullName evidence="5">AraC family transcriptional regulator</fullName>
    </submittedName>
</protein>
<keyword evidence="1" id="KW-0805">Transcription regulation</keyword>
<evidence type="ECO:0000256" key="1">
    <source>
        <dbReference type="ARBA" id="ARBA00023015"/>
    </source>
</evidence>
<reference evidence="5 6" key="1">
    <citation type="submission" date="2023-03" db="EMBL/GenBank/DDBJ databases">
        <title>Thalassotalea loyana LMG 22536T draft genome sequence.</title>
        <authorList>
            <person name="Sawabe T."/>
        </authorList>
    </citation>
    <scope>NUCLEOTIDE SEQUENCE [LARGE SCALE GENOMIC DNA]</scope>
    <source>
        <strain evidence="5 6">LMG 22536</strain>
    </source>
</reference>
<dbReference type="Pfam" id="PF12625">
    <property type="entry name" value="Arabinose_bd"/>
    <property type="match status" value="1"/>
</dbReference>
<dbReference type="Proteomes" id="UP001157134">
    <property type="component" value="Unassembled WGS sequence"/>
</dbReference>
<keyword evidence="3" id="KW-0804">Transcription</keyword>
<dbReference type="EMBL" id="BSSV01000005">
    <property type="protein sequence ID" value="GLX86126.1"/>
    <property type="molecule type" value="Genomic_DNA"/>
</dbReference>
<dbReference type="PRINTS" id="PR00032">
    <property type="entry name" value="HTHARAC"/>
</dbReference>
<dbReference type="SUPFAM" id="SSF46689">
    <property type="entry name" value="Homeodomain-like"/>
    <property type="match status" value="1"/>
</dbReference>
<evidence type="ECO:0000313" key="5">
    <source>
        <dbReference type="EMBL" id="GLX86126.1"/>
    </source>
</evidence>
<dbReference type="SMART" id="SM00342">
    <property type="entry name" value="HTH_ARAC"/>
    <property type="match status" value="1"/>
</dbReference>
<dbReference type="PANTHER" id="PTHR47894">
    <property type="entry name" value="HTH-TYPE TRANSCRIPTIONAL REGULATOR GADX"/>
    <property type="match status" value="1"/>
</dbReference>
<feature type="domain" description="HTH araC/xylS-type" evidence="4">
    <location>
        <begin position="225"/>
        <end position="327"/>
    </location>
</feature>
<dbReference type="InterPro" id="IPR009057">
    <property type="entry name" value="Homeodomain-like_sf"/>
</dbReference>
<dbReference type="PROSITE" id="PS01124">
    <property type="entry name" value="HTH_ARAC_FAMILY_2"/>
    <property type="match status" value="1"/>
</dbReference>
<dbReference type="PANTHER" id="PTHR47894:SF1">
    <property type="entry name" value="HTH-TYPE TRANSCRIPTIONAL REGULATOR VQSM"/>
    <property type="match status" value="1"/>
</dbReference>
<comment type="caution">
    <text evidence="5">The sequence shown here is derived from an EMBL/GenBank/DDBJ whole genome shotgun (WGS) entry which is preliminary data.</text>
</comment>
<dbReference type="Gene3D" id="1.10.10.60">
    <property type="entry name" value="Homeodomain-like"/>
    <property type="match status" value="1"/>
</dbReference>
<keyword evidence="6" id="KW-1185">Reference proteome</keyword>
<evidence type="ECO:0000259" key="4">
    <source>
        <dbReference type="PROSITE" id="PS01124"/>
    </source>
</evidence>